<sequence length="375" mass="42316">MDKLQIIWIIGLIICEEGLVKGIPSDHIAWRCIEGDEKSKSCGKQVTNETKCYDSSHWSAHCIFETNSTEKYYTLKEQFKVCCGGDGTWRDRDTYALTRKKQIPLDAEIAEQKLEKINNAKEEKLIDLEIAKLECVDDVHKKTNKSLTYNCRQVTRNKMLQKLDAVKKCSPHNDFTNCGKEMKATKKDLILESFKASCGAEDLVRTVDEHINLGLTLGVKPSAYQGLNQTDSAFSCGTKNIYVDNQITTICGELADSSGCWASLGGREWCHVRKNVKEWDRRYVQEDDYIFATCCGGGRFEERPVHEVNPSVYRRGGYPRSQPQGKYSPGRGLLDLEISSEIVHAPPKNRPPKPPPKHKCGKLPNGRLACGTGYW</sequence>
<accession>A0A226DSJ1</accession>
<feature type="signal peptide" evidence="3">
    <location>
        <begin position="1"/>
        <end position="22"/>
    </location>
</feature>
<feature type="region of interest" description="Disordered" evidence="2">
    <location>
        <begin position="341"/>
        <end position="361"/>
    </location>
</feature>
<feature type="coiled-coil region" evidence="1">
    <location>
        <begin position="107"/>
        <end position="134"/>
    </location>
</feature>
<keyword evidence="1" id="KW-0175">Coiled coil</keyword>
<name>A0A226DSJ1_FOLCA</name>
<comment type="caution">
    <text evidence="4">The sequence shown here is derived from an EMBL/GenBank/DDBJ whole genome shotgun (WGS) entry which is preliminary data.</text>
</comment>
<keyword evidence="5" id="KW-1185">Reference proteome</keyword>
<reference evidence="4 5" key="1">
    <citation type="submission" date="2015-12" db="EMBL/GenBank/DDBJ databases">
        <title>The genome of Folsomia candida.</title>
        <authorList>
            <person name="Faddeeva A."/>
            <person name="Derks M.F."/>
            <person name="Anvar Y."/>
            <person name="Smit S."/>
            <person name="Van Straalen N."/>
            <person name="Roelofs D."/>
        </authorList>
    </citation>
    <scope>NUCLEOTIDE SEQUENCE [LARGE SCALE GENOMIC DNA]</scope>
    <source>
        <strain evidence="4 5">VU population</strain>
        <tissue evidence="4">Whole body</tissue>
    </source>
</reference>
<evidence type="ECO:0000256" key="2">
    <source>
        <dbReference type="SAM" id="MobiDB-lite"/>
    </source>
</evidence>
<dbReference type="Proteomes" id="UP000198287">
    <property type="component" value="Unassembled WGS sequence"/>
</dbReference>
<dbReference type="EMBL" id="LNIX01000012">
    <property type="protein sequence ID" value="OXA47988.1"/>
    <property type="molecule type" value="Genomic_DNA"/>
</dbReference>
<proteinExistence type="predicted"/>
<feature type="chain" id="PRO_5012917577" evidence="3">
    <location>
        <begin position="23"/>
        <end position="375"/>
    </location>
</feature>
<organism evidence="4 5">
    <name type="scientific">Folsomia candida</name>
    <name type="common">Springtail</name>
    <dbReference type="NCBI Taxonomy" id="158441"/>
    <lineage>
        <taxon>Eukaryota</taxon>
        <taxon>Metazoa</taxon>
        <taxon>Ecdysozoa</taxon>
        <taxon>Arthropoda</taxon>
        <taxon>Hexapoda</taxon>
        <taxon>Collembola</taxon>
        <taxon>Entomobryomorpha</taxon>
        <taxon>Isotomoidea</taxon>
        <taxon>Isotomidae</taxon>
        <taxon>Proisotominae</taxon>
        <taxon>Folsomia</taxon>
    </lineage>
</organism>
<evidence type="ECO:0000256" key="1">
    <source>
        <dbReference type="SAM" id="Coils"/>
    </source>
</evidence>
<evidence type="ECO:0000313" key="4">
    <source>
        <dbReference type="EMBL" id="OXA47988.1"/>
    </source>
</evidence>
<protein>
    <submittedName>
        <fullName evidence="4">Uncharacterized protein</fullName>
    </submittedName>
</protein>
<dbReference type="AlphaFoldDB" id="A0A226DSJ1"/>
<evidence type="ECO:0000313" key="5">
    <source>
        <dbReference type="Proteomes" id="UP000198287"/>
    </source>
</evidence>
<keyword evidence="3" id="KW-0732">Signal</keyword>
<evidence type="ECO:0000256" key="3">
    <source>
        <dbReference type="SAM" id="SignalP"/>
    </source>
</evidence>
<gene>
    <name evidence="4" type="ORF">Fcan01_17318</name>
</gene>